<protein>
    <submittedName>
        <fullName evidence="3">Uncharacterized protein</fullName>
    </submittedName>
</protein>
<dbReference type="AlphaFoldDB" id="A0A8T1GEI3"/>
<accession>A0A8T1GEI3</accession>
<comment type="caution">
    <text evidence="3">The sequence shown here is derived from an EMBL/GenBank/DDBJ whole genome shotgun (WGS) entry which is preliminary data.</text>
</comment>
<reference evidence="3" key="1">
    <citation type="submission" date="2018-10" db="EMBL/GenBank/DDBJ databases">
        <title>Effector identification in a new, highly contiguous assembly of the strawberry crown rot pathogen Phytophthora cactorum.</title>
        <authorList>
            <person name="Armitage A.D."/>
            <person name="Nellist C.F."/>
            <person name="Bates H."/>
            <person name="Vickerstaff R.J."/>
            <person name="Harrison R.J."/>
        </authorList>
    </citation>
    <scope>NUCLEOTIDE SEQUENCE</scope>
    <source>
        <strain evidence="1">15-7</strain>
        <strain evidence="2">4032</strain>
        <strain evidence="3">P415</strain>
    </source>
</reference>
<evidence type="ECO:0000313" key="1">
    <source>
        <dbReference type="EMBL" id="KAG2852079.1"/>
    </source>
</evidence>
<evidence type="ECO:0000313" key="3">
    <source>
        <dbReference type="EMBL" id="KAG2989547.1"/>
    </source>
</evidence>
<dbReference type="VEuPathDB" id="FungiDB:PC110_g18834"/>
<dbReference type="Proteomes" id="UP000697107">
    <property type="component" value="Unassembled WGS sequence"/>
</dbReference>
<name>A0A8T1GEI3_9STRA</name>
<proteinExistence type="predicted"/>
<dbReference type="Proteomes" id="UP000774804">
    <property type="component" value="Unassembled WGS sequence"/>
</dbReference>
<dbReference type="EMBL" id="RCMI01000476">
    <property type="protein sequence ID" value="KAG2909076.1"/>
    <property type="molecule type" value="Genomic_DNA"/>
</dbReference>
<gene>
    <name evidence="1" type="ORF">PC113_g15344</name>
    <name evidence="2" type="ORF">PC115_g13373</name>
    <name evidence="3" type="ORF">PC118_g6118</name>
</gene>
<dbReference type="Proteomes" id="UP000735874">
    <property type="component" value="Unassembled WGS sequence"/>
</dbReference>
<dbReference type="EMBL" id="RCML01000132">
    <property type="protein sequence ID" value="KAG2989547.1"/>
    <property type="molecule type" value="Genomic_DNA"/>
</dbReference>
<evidence type="ECO:0000313" key="4">
    <source>
        <dbReference type="Proteomes" id="UP000697107"/>
    </source>
</evidence>
<evidence type="ECO:0000313" key="2">
    <source>
        <dbReference type="EMBL" id="KAG2909076.1"/>
    </source>
</evidence>
<dbReference type="EMBL" id="RCMG01000564">
    <property type="protein sequence ID" value="KAG2852079.1"/>
    <property type="molecule type" value="Genomic_DNA"/>
</dbReference>
<organism evidence="3 4">
    <name type="scientific">Phytophthora cactorum</name>
    <dbReference type="NCBI Taxonomy" id="29920"/>
    <lineage>
        <taxon>Eukaryota</taxon>
        <taxon>Sar</taxon>
        <taxon>Stramenopiles</taxon>
        <taxon>Oomycota</taxon>
        <taxon>Peronosporomycetes</taxon>
        <taxon>Peronosporales</taxon>
        <taxon>Peronosporaceae</taxon>
        <taxon>Phytophthora</taxon>
    </lineage>
</organism>
<sequence length="122" mass="14092">MQRSNHFTLFREKLYRHSLDEKTIELEEFLRMAMTTWQNVFDGQMQQVSKTIEISGVLDPEGFARCLTANDLEFTTGERYELFDLMTQEGDESVIPSKKMVQLIMEAKHLRPAVPSSTLTAS</sequence>